<gene>
    <name evidence="1" type="ORF">SAMN02746019_00011820</name>
</gene>
<sequence length="31" mass="3435">MTLAFIRFPRIRRPETLPGIGSGAGKWVIGH</sequence>
<dbReference type="EMBL" id="FYEK01000044">
    <property type="protein sequence ID" value="SNB70234.1"/>
    <property type="molecule type" value="Genomic_DNA"/>
</dbReference>
<organism evidence="1 2">
    <name type="scientific">Thermoflexus hugenholtzii JAD2</name>
    <dbReference type="NCBI Taxonomy" id="877466"/>
    <lineage>
        <taxon>Bacteria</taxon>
        <taxon>Bacillati</taxon>
        <taxon>Chloroflexota</taxon>
        <taxon>Thermoflexia</taxon>
        <taxon>Thermoflexales</taxon>
        <taxon>Thermoflexaceae</taxon>
        <taxon>Thermoflexus</taxon>
    </lineage>
</organism>
<dbReference type="AlphaFoldDB" id="A0A212RD59"/>
<dbReference type="Proteomes" id="UP000197025">
    <property type="component" value="Unassembled WGS sequence"/>
</dbReference>
<name>A0A212RD59_9CHLR</name>
<evidence type="ECO:0000313" key="1">
    <source>
        <dbReference type="EMBL" id="SNB70234.1"/>
    </source>
</evidence>
<protein>
    <submittedName>
        <fullName evidence="1">Uncharacterized protein</fullName>
    </submittedName>
</protein>
<evidence type="ECO:0000313" key="2">
    <source>
        <dbReference type="Proteomes" id="UP000197025"/>
    </source>
</evidence>
<proteinExistence type="predicted"/>
<accession>A0A212RD59</accession>
<keyword evidence="2" id="KW-1185">Reference proteome</keyword>
<reference evidence="2" key="1">
    <citation type="submission" date="2017-06" db="EMBL/GenBank/DDBJ databases">
        <authorList>
            <person name="Varghese N."/>
            <person name="Submissions S."/>
        </authorList>
    </citation>
    <scope>NUCLEOTIDE SEQUENCE [LARGE SCALE GENOMIC DNA]</scope>
    <source>
        <strain evidence="2">JAD2</strain>
    </source>
</reference>
<dbReference type="InParanoid" id="A0A212RD59"/>